<dbReference type="AlphaFoldDB" id="A0A7I7TAY9"/>
<evidence type="ECO:0000256" key="2">
    <source>
        <dbReference type="ARBA" id="ARBA00023002"/>
    </source>
</evidence>
<keyword evidence="7" id="KW-1185">Reference proteome</keyword>
<gene>
    <name evidence="6" type="primary">feaB</name>
    <name evidence="6" type="ORF">MHEL_37480</name>
</gene>
<dbReference type="FunFam" id="3.40.605.10:FF:000026">
    <property type="entry name" value="Aldehyde dehydrogenase, putative"/>
    <property type="match status" value="1"/>
</dbReference>
<name>A0A7I7TAY9_9MYCO</name>
<dbReference type="PROSITE" id="PS00687">
    <property type="entry name" value="ALDEHYDE_DEHYDR_GLU"/>
    <property type="match status" value="1"/>
</dbReference>
<evidence type="ECO:0000256" key="4">
    <source>
        <dbReference type="RuleBase" id="RU003345"/>
    </source>
</evidence>
<accession>A0A7I7TAY9</accession>
<protein>
    <submittedName>
        <fullName evidence="6">Phenylacetaldehyde dehydrogenase</fullName>
    </submittedName>
</protein>
<dbReference type="InterPro" id="IPR016161">
    <property type="entry name" value="Ald_DH/histidinol_DH"/>
</dbReference>
<evidence type="ECO:0000256" key="3">
    <source>
        <dbReference type="PROSITE-ProRule" id="PRU10007"/>
    </source>
</evidence>
<dbReference type="SUPFAM" id="SSF53720">
    <property type="entry name" value="ALDH-like"/>
    <property type="match status" value="1"/>
</dbReference>
<organism evidence="6 7">
    <name type="scientific">Mycolicibacterium helvum</name>
    <dbReference type="NCBI Taxonomy" id="1534349"/>
    <lineage>
        <taxon>Bacteria</taxon>
        <taxon>Bacillati</taxon>
        <taxon>Actinomycetota</taxon>
        <taxon>Actinomycetes</taxon>
        <taxon>Mycobacteriales</taxon>
        <taxon>Mycobacteriaceae</taxon>
        <taxon>Mycolicibacterium</taxon>
    </lineage>
</organism>
<dbReference type="InterPro" id="IPR029510">
    <property type="entry name" value="Ald_DH_CS_GLU"/>
</dbReference>
<dbReference type="Pfam" id="PF00171">
    <property type="entry name" value="Aldedh"/>
    <property type="match status" value="1"/>
</dbReference>
<evidence type="ECO:0000259" key="5">
    <source>
        <dbReference type="Pfam" id="PF00171"/>
    </source>
</evidence>
<dbReference type="Proteomes" id="UP000467148">
    <property type="component" value="Chromosome"/>
</dbReference>
<dbReference type="FunFam" id="3.40.605.10:FF:000007">
    <property type="entry name" value="NAD/NADP-dependent betaine aldehyde dehydrogenase"/>
    <property type="match status" value="1"/>
</dbReference>
<dbReference type="InterPro" id="IPR015590">
    <property type="entry name" value="Aldehyde_DH_dom"/>
</dbReference>
<dbReference type="PANTHER" id="PTHR11699">
    <property type="entry name" value="ALDEHYDE DEHYDROGENASE-RELATED"/>
    <property type="match status" value="1"/>
</dbReference>
<sequence length="452" mass="48356">MHAEVINPATEDIIATVEMLDEARTEHAVRRASAAMNTWRSISAADRARLLQRFALAVEADMENLAQLETRNCGHTLNNSRFTLRKIVDCMLFYAGAAERLIGKQIPVDGGINITFHEPVGVVAVIAPWNFPLMIAVWGMMPALAAGNVVILKPSELTPLTTLRLVELATEAGLPDNVVQVVTGTGPAVGQTLLDHSDVGKVVFTGSTAVGRTVMTSAARNLKRVTLELGGKSANIVFADADLKAAAEAAPMGVFDNAGQDCCARSRLLVQRSVIDEFIELLVPAVRSVVVGDPTHADTHVGPLISATHRERVSAFLADKPQIVVQADIPEGPGYWFPPTVIRSDDGRAPTATQEIFGPVVTVIPFDDDDDAVRIANDTTYGLAGSIWTRDIGQALRTARRIEAGNLSINSNSAVRYQAPFGGFKQSGIGRELGPDAALEFTETKSVYISTA</sequence>
<feature type="domain" description="Aldehyde dehydrogenase" evidence="5">
    <location>
        <begin position="3"/>
        <end position="447"/>
    </location>
</feature>
<evidence type="ECO:0000256" key="1">
    <source>
        <dbReference type="ARBA" id="ARBA00009986"/>
    </source>
</evidence>
<dbReference type="KEGG" id="mhev:MHEL_37480"/>
<dbReference type="Gene3D" id="3.40.309.10">
    <property type="entry name" value="Aldehyde Dehydrogenase, Chain A, domain 2"/>
    <property type="match status" value="1"/>
</dbReference>
<dbReference type="InterPro" id="IPR016160">
    <property type="entry name" value="Ald_DH_CS_CYS"/>
</dbReference>
<keyword evidence="2 4" id="KW-0560">Oxidoreductase</keyword>
<feature type="active site" evidence="3">
    <location>
        <position position="228"/>
    </location>
</feature>
<reference evidence="6 7" key="1">
    <citation type="journal article" date="2019" name="Emerg. Microbes Infect.">
        <title>Comprehensive subspecies identification of 175 nontuberculous mycobacteria species based on 7547 genomic profiles.</title>
        <authorList>
            <person name="Matsumoto Y."/>
            <person name="Kinjo T."/>
            <person name="Motooka D."/>
            <person name="Nabeya D."/>
            <person name="Jung N."/>
            <person name="Uechi K."/>
            <person name="Horii T."/>
            <person name="Iida T."/>
            <person name="Fujita J."/>
            <person name="Nakamura S."/>
        </authorList>
    </citation>
    <scope>NUCLEOTIDE SEQUENCE [LARGE SCALE GENOMIC DNA]</scope>
    <source>
        <strain evidence="6 7">JCM 30396</strain>
    </source>
</reference>
<dbReference type="InterPro" id="IPR016162">
    <property type="entry name" value="Ald_DH_N"/>
</dbReference>
<dbReference type="GO" id="GO:0016620">
    <property type="term" value="F:oxidoreductase activity, acting on the aldehyde or oxo group of donors, NAD or NADP as acceptor"/>
    <property type="evidence" value="ECO:0007669"/>
    <property type="project" value="InterPro"/>
</dbReference>
<evidence type="ECO:0000313" key="7">
    <source>
        <dbReference type="Proteomes" id="UP000467148"/>
    </source>
</evidence>
<comment type="similarity">
    <text evidence="1 4">Belongs to the aldehyde dehydrogenase family.</text>
</comment>
<dbReference type="Gene3D" id="3.40.605.10">
    <property type="entry name" value="Aldehyde Dehydrogenase, Chain A, domain 1"/>
    <property type="match status" value="1"/>
</dbReference>
<dbReference type="PROSITE" id="PS00070">
    <property type="entry name" value="ALDEHYDE_DEHYDR_CYS"/>
    <property type="match status" value="1"/>
</dbReference>
<dbReference type="EMBL" id="AP022596">
    <property type="protein sequence ID" value="BBY65505.1"/>
    <property type="molecule type" value="Genomic_DNA"/>
</dbReference>
<proteinExistence type="inferred from homology"/>
<evidence type="ECO:0000313" key="6">
    <source>
        <dbReference type="EMBL" id="BBY65505.1"/>
    </source>
</evidence>
<dbReference type="InterPro" id="IPR016163">
    <property type="entry name" value="Ald_DH_C"/>
</dbReference>
<dbReference type="RefSeq" id="WP_163749577.1">
    <property type="nucleotide sequence ID" value="NZ_BAABEL010000010.1"/>
</dbReference>